<dbReference type="Proteomes" id="UP000319818">
    <property type="component" value="Unassembled WGS sequence"/>
</dbReference>
<dbReference type="EMBL" id="VFPH01000001">
    <property type="protein sequence ID" value="TQM44101.1"/>
    <property type="molecule type" value="Genomic_DNA"/>
</dbReference>
<keyword evidence="3" id="KW-1185">Reference proteome</keyword>
<sequence length="80" mass="9249">MLLSGFRADWCTYRRDVGRPAEKLLTTAQAAEHLGISRGTLARYARDGLLKPTLKLPTGHLRWSLEDLRRQMRELREGDR</sequence>
<evidence type="ECO:0000313" key="3">
    <source>
        <dbReference type="Proteomes" id="UP000319818"/>
    </source>
</evidence>
<dbReference type="Pfam" id="PF12728">
    <property type="entry name" value="HTH_17"/>
    <property type="match status" value="1"/>
</dbReference>
<proteinExistence type="predicted"/>
<dbReference type="AlphaFoldDB" id="A0A543GDE8"/>
<feature type="domain" description="Helix-turn-helix" evidence="1">
    <location>
        <begin position="24"/>
        <end position="73"/>
    </location>
</feature>
<accession>A0A543GDE8</accession>
<evidence type="ECO:0000313" key="2">
    <source>
        <dbReference type="EMBL" id="TQM44101.1"/>
    </source>
</evidence>
<protein>
    <submittedName>
        <fullName evidence="2">Helix-turn-helix protein</fullName>
    </submittedName>
</protein>
<reference evidence="2 3" key="1">
    <citation type="submission" date="2019-06" db="EMBL/GenBank/DDBJ databases">
        <title>Sequencing the genomes of 1000 actinobacteria strains.</title>
        <authorList>
            <person name="Klenk H.-P."/>
        </authorList>
    </citation>
    <scope>NUCLEOTIDE SEQUENCE [LARGE SCALE GENOMIC DNA]</scope>
    <source>
        <strain evidence="2 3">DSM 45511</strain>
    </source>
</reference>
<organism evidence="2 3">
    <name type="scientific">Pseudonocardia cypriaca</name>
    <dbReference type="NCBI Taxonomy" id="882449"/>
    <lineage>
        <taxon>Bacteria</taxon>
        <taxon>Bacillati</taxon>
        <taxon>Actinomycetota</taxon>
        <taxon>Actinomycetes</taxon>
        <taxon>Pseudonocardiales</taxon>
        <taxon>Pseudonocardiaceae</taxon>
        <taxon>Pseudonocardia</taxon>
    </lineage>
</organism>
<evidence type="ECO:0000259" key="1">
    <source>
        <dbReference type="Pfam" id="PF12728"/>
    </source>
</evidence>
<dbReference type="InterPro" id="IPR041657">
    <property type="entry name" value="HTH_17"/>
</dbReference>
<dbReference type="InterPro" id="IPR009061">
    <property type="entry name" value="DNA-bd_dom_put_sf"/>
</dbReference>
<name>A0A543GDE8_9PSEU</name>
<comment type="caution">
    <text evidence="2">The sequence shown here is derived from an EMBL/GenBank/DDBJ whole genome shotgun (WGS) entry which is preliminary data.</text>
</comment>
<dbReference type="Gene3D" id="1.10.1660.10">
    <property type="match status" value="1"/>
</dbReference>
<gene>
    <name evidence="2" type="ORF">FB388_1463</name>
</gene>
<dbReference type="SUPFAM" id="SSF46955">
    <property type="entry name" value="Putative DNA-binding domain"/>
    <property type="match status" value="1"/>
</dbReference>